<name>A0A382IJU0_9ZZZZ</name>
<evidence type="ECO:0000313" key="1">
    <source>
        <dbReference type="EMBL" id="SVB99549.1"/>
    </source>
</evidence>
<gene>
    <name evidence="1" type="ORF">METZ01_LOCUS252403</name>
</gene>
<sequence>MIKKGEVIGSEPKFFPVVVSENAVVGVGRL</sequence>
<organism evidence="1">
    <name type="scientific">marine metagenome</name>
    <dbReference type="NCBI Taxonomy" id="408172"/>
    <lineage>
        <taxon>unclassified sequences</taxon>
        <taxon>metagenomes</taxon>
        <taxon>ecological metagenomes</taxon>
    </lineage>
</organism>
<protein>
    <submittedName>
        <fullName evidence="1">Uncharacterized protein</fullName>
    </submittedName>
</protein>
<dbReference type="AlphaFoldDB" id="A0A382IJU0"/>
<accession>A0A382IJU0</accession>
<reference evidence="1" key="1">
    <citation type="submission" date="2018-05" db="EMBL/GenBank/DDBJ databases">
        <authorList>
            <person name="Lanie J.A."/>
            <person name="Ng W.-L."/>
            <person name="Kazmierczak K.M."/>
            <person name="Andrzejewski T.M."/>
            <person name="Davidsen T.M."/>
            <person name="Wayne K.J."/>
            <person name="Tettelin H."/>
            <person name="Glass J.I."/>
            <person name="Rusch D."/>
            <person name="Podicherti R."/>
            <person name="Tsui H.-C.T."/>
            <person name="Winkler M.E."/>
        </authorList>
    </citation>
    <scope>NUCLEOTIDE SEQUENCE</scope>
</reference>
<dbReference type="EMBL" id="UINC01067664">
    <property type="protein sequence ID" value="SVB99549.1"/>
    <property type="molecule type" value="Genomic_DNA"/>
</dbReference>
<proteinExistence type="predicted"/>